<organism evidence="2 3">
    <name type="scientific">Aspergillus mulundensis</name>
    <dbReference type="NCBI Taxonomy" id="1810919"/>
    <lineage>
        <taxon>Eukaryota</taxon>
        <taxon>Fungi</taxon>
        <taxon>Dikarya</taxon>
        <taxon>Ascomycota</taxon>
        <taxon>Pezizomycotina</taxon>
        <taxon>Eurotiomycetes</taxon>
        <taxon>Eurotiomycetidae</taxon>
        <taxon>Eurotiales</taxon>
        <taxon>Aspergillaceae</taxon>
        <taxon>Aspergillus</taxon>
        <taxon>Aspergillus subgen. Nidulantes</taxon>
    </lineage>
</organism>
<dbReference type="AlphaFoldDB" id="A0A3D8RRL5"/>
<dbReference type="EMBL" id="PVWQ01000007">
    <property type="protein sequence ID" value="RDW76610.1"/>
    <property type="molecule type" value="Genomic_DNA"/>
</dbReference>
<dbReference type="GeneID" id="38116972"/>
<evidence type="ECO:0000256" key="1">
    <source>
        <dbReference type="SAM" id="MobiDB-lite"/>
    </source>
</evidence>
<evidence type="ECO:0000313" key="3">
    <source>
        <dbReference type="Proteomes" id="UP000256690"/>
    </source>
</evidence>
<evidence type="ECO:0000313" key="2">
    <source>
        <dbReference type="EMBL" id="RDW76610.1"/>
    </source>
</evidence>
<sequence length="319" mass="34135">MTSPALSNPESLEVLTQMVNQTLIETGRFFQNKGSLQSRSQLKRTIPAAQEQFQSALDSLSEQIFVAKAFLERDYDVIKARKAALRKRPADDVVMGKADAMSAPRTVPIPEQTAAAGAAPDGSESKPIVNDVKIEEQTDLNTDQLETAIAHTKEEEPHDAGAAPAPSGQDIGGSEQIVYGSGLNNSESNEFDLNLDFGDNGNAGNEDFFNTNFGDPNADSSLEGGNIQMSNTDPGQDHNALATGGDAFDLELQKFATQPGDPNEQFGGSTDDIIGPGESSFDDLFMESENMGGNETGDQDLLGGDGLMQLNEFDDTWFT</sequence>
<name>A0A3D8RRL5_9EURO</name>
<accession>A0A3D8RRL5</accession>
<feature type="region of interest" description="Disordered" evidence="1">
    <location>
        <begin position="206"/>
        <end position="243"/>
    </location>
</feature>
<keyword evidence="3" id="KW-1185">Reference proteome</keyword>
<feature type="region of interest" description="Disordered" evidence="1">
    <location>
        <begin position="154"/>
        <end position="185"/>
    </location>
</feature>
<feature type="region of interest" description="Disordered" evidence="1">
    <location>
        <begin position="257"/>
        <end position="302"/>
    </location>
</feature>
<feature type="region of interest" description="Disordered" evidence="1">
    <location>
        <begin position="104"/>
        <end position="126"/>
    </location>
</feature>
<dbReference type="OrthoDB" id="5409998at2759"/>
<dbReference type="STRING" id="1810919.A0A3D8RRL5"/>
<feature type="compositionally biased region" description="Polar residues" evidence="1">
    <location>
        <begin position="208"/>
        <end position="220"/>
    </location>
</feature>
<reference evidence="2 3" key="1">
    <citation type="journal article" date="2018" name="IMA Fungus">
        <title>IMA Genome-F 9: Draft genome sequence of Annulohypoxylon stygium, Aspergillus mulundensis, Berkeleyomyces basicola (syn. Thielaviopsis basicola), Ceratocystis smalleyi, two Cercospora beticola strains, Coleophoma cylindrospora, Fusarium fracticaudum, Phialophora cf. hyalina, and Morchella septimelata.</title>
        <authorList>
            <person name="Wingfield B.D."/>
            <person name="Bills G.F."/>
            <person name="Dong Y."/>
            <person name="Huang W."/>
            <person name="Nel W.J."/>
            <person name="Swalarsk-Parry B.S."/>
            <person name="Vaghefi N."/>
            <person name="Wilken P.M."/>
            <person name="An Z."/>
            <person name="de Beer Z.W."/>
            <person name="De Vos L."/>
            <person name="Chen L."/>
            <person name="Duong T.A."/>
            <person name="Gao Y."/>
            <person name="Hammerbacher A."/>
            <person name="Kikkert J.R."/>
            <person name="Li Y."/>
            <person name="Li H."/>
            <person name="Li K."/>
            <person name="Li Q."/>
            <person name="Liu X."/>
            <person name="Ma X."/>
            <person name="Naidoo K."/>
            <person name="Pethybridge S.J."/>
            <person name="Sun J."/>
            <person name="Steenkamp E.T."/>
            <person name="van der Nest M.A."/>
            <person name="van Wyk S."/>
            <person name="Wingfield M.J."/>
            <person name="Xiong C."/>
            <person name="Yue Q."/>
            <person name="Zhang X."/>
        </authorList>
    </citation>
    <scope>NUCLEOTIDE SEQUENCE [LARGE SCALE GENOMIC DNA]</scope>
    <source>
        <strain evidence="2 3">DSM 5745</strain>
    </source>
</reference>
<proteinExistence type="predicted"/>
<dbReference type="RefSeq" id="XP_026602922.1">
    <property type="nucleotide sequence ID" value="XM_026748618.1"/>
</dbReference>
<dbReference type="Proteomes" id="UP000256690">
    <property type="component" value="Unassembled WGS sequence"/>
</dbReference>
<gene>
    <name evidence="2" type="ORF">DSM5745_06602</name>
</gene>
<protein>
    <submittedName>
        <fullName evidence="2">Uncharacterized protein</fullName>
    </submittedName>
</protein>
<comment type="caution">
    <text evidence="2">The sequence shown here is derived from an EMBL/GenBank/DDBJ whole genome shotgun (WGS) entry which is preliminary data.</text>
</comment>